<feature type="non-terminal residue" evidence="2">
    <location>
        <position position="1"/>
    </location>
</feature>
<feature type="region of interest" description="Disordered" evidence="1">
    <location>
        <begin position="1"/>
        <end position="39"/>
    </location>
</feature>
<proteinExistence type="predicted"/>
<name>A0A382ZDB3_9ZZZZ</name>
<reference evidence="2" key="1">
    <citation type="submission" date="2018-05" db="EMBL/GenBank/DDBJ databases">
        <authorList>
            <person name="Lanie J.A."/>
            <person name="Ng W.-L."/>
            <person name="Kazmierczak K.M."/>
            <person name="Andrzejewski T.M."/>
            <person name="Davidsen T.M."/>
            <person name="Wayne K.J."/>
            <person name="Tettelin H."/>
            <person name="Glass J.I."/>
            <person name="Rusch D."/>
            <person name="Podicherti R."/>
            <person name="Tsui H.-C.T."/>
            <person name="Winkler M.E."/>
        </authorList>
    </citation>
    <scope>NUCLEOTIDE SEQUENCE</scope>
</reference>
<dbReference type="AlphaFoldDB" id="A0A382ZDB3"/>
<gene>
    <name evidence="2" type="ORF">METZ01_LOCUS446335</name>
</gene>
<evidence type="ECO:0000256" key="1">
    <source>
        <dbReference type="SAM" id="MobiDB-lite"/>
    </source>
</evidence>
<dbReference type="EMBL" id="UINC01182976">
    <property type="protein sequence ID" value="SVD93481.1"/>
    <property type="molecule type" value="Genomic_DNA"/>
</dbReference>
<evidence type="ECO:0000313" key="2">
    <source>
        <dbReference type="EMBL" id="SVD93481.1"/>
    </source>
</evidence>
<organism evidence="2">
    <name type="scientific">marine metagenome</name>
    <dbReference type="NCBI Taxonomy" id="408172"/>
    <lineage>
        <taxon>unclassified sequences</taxon>
        <taxon>metagenomes</taxon>
        <taxon>ecological metagenomes</taxon>
    </lineage>
</organism>
<accession>A0A382ZDB3</accession>
<sequence>NKKATSLDLEENRQSNKVSAQREYPGNPEETDGHPKELPEDQWRTLLKATKTLKPKRFNIGSLLLDCMSRLIDQDSLVLVYKNRANMERLEEELETPEGRRLIQAAVEQATGTSYTIRLSLGSESEATAQHSRGHLVRSARAMGVHIVKEEDIT</sequence>
<protein>
    <submittedName>
        <fullName evidence="2">Uncharacterized protein</fullName>
    </submittedName>
</protein>